<dbReference type="GO" id="GO:0003700">
    <property type="term" value="F:DNA-binding transcription factor activity"/>
    <property type="evidence" value="ECO:0007669"/>
    <property type="project" value="InterPro"/>
</dbReference>
<dbReference type="Pfam" id="PF01047">
    <property type="entry name" value="MarR"/>
    <property type="match status" value="1"/>
</dbReference>
<feature type="region of interest" description="Disordered" evidence="1">
    <location>
        <begin position="1"/>
        <end position="20"/>
    </location>
</feature>
<keyword evidence="4" id="KW-1185">Reference proteome</keyword>
<dbReference type="SUPFAM" id="SSF46785">
    <property type="entry name" value="Winged helix' DNA-binding domain"/>
    <property type="match status" value="1"/>
</dbReference>
<feature type="domain" description="HTH marR-type" evidence="2">
    <location>
        <begin position="50"/>
        <end position="149"/>
    </location>
</feature>
<dbReference type="Proteomes" id="UP000240988">
    <property type="component" value="Unassembled WGS sequence"/>
</dbReference>
<evidence type="ECO:0000259" key="2">
    <source>
        <dbReference type="SMART" id="SM00347"/>
    </source>
</evidence>
<dbReference type="PANTHER" id="PTHR33164">
    <property type="entry name" value="TRANSCRIPTIONAL REGULATOR, MARR FAMILY"/>
    <property type="match status" value="1"/>
</dbReference>
<dbReference type="InterPro" id="IPR036390">
    <property type="entry name" value="WH_DNA-bd_sf"/>
</dbReference>
<gene>
    <name evidence="3" type="ORF">MRAB57_2695</name>
</gene>
<dbReference type="SMART" id="SM00347">
    <property type="entry name" value="HTH_MARR"/>
    <property type="match status" value="1"/>
</dbReference>
<dbReference type="InterPro" id="IPR036388">
    <property type="entry name" value="WH-like_DNA-bd_sf"/>
</dbReference>
<dbReference type="STRING" id="1841860.GCA_900157375_02698"/>
<proteinExistence type="predicted"/>
<dbReference type="GO" id="GO:0003677">
    <property type="term" value="F:DNA binding"/>
    <property type="evidence" value="ECO:0007669"/>
    <property type="project" value="UniProtKB-KW"/>
</dbReference>
<dbReference type="GO" id="GO:0006950">
    <property type="term" value="P:response to stress"/>
    <property type="evidence" value="ECO:0007669"/>
    <property type="project" value="TreeGrafter"/>
</dbReference>
<evidence type="ECO:0000256" key="1">
    <source>
        <dbReference type="SAM" id="MobiDB-lite"/>
    </source>
</evidence>
<dbReference type="Gene3D" id="1.10.10.10">
    <property type="entry name" value="Winged helix-like DNA-binding domain superfamily/Winged helix DNA-binding domain"/>
    <property type="match status" value="1"/>
</dbReference>
<dbReference type="InterPro" id="IPR000835">
    <property type="entry name" value="HTH_MarR-typ"/>
</dbReference>
<dbReference type="PANTHER" id="PTHR33164:SF43">
    <property type="entry name" value="HTH-TYPE TRANSCRIPTIONAL REPRESSOR YETL"/>
    <property type="match status" value="1"/>
</dbReference>
<dbReference type="EMBL" id="FUFA01000004">
    <property type="protein sequence ID" value="SPM34874.1"/>
    <property type="molecule type" value="Genomic_DNA"/>
</dbReference>
<keyword evidence="3" id="KW-0238">DNA-binding</keyword>
<organism evidence="3 4">
    <name type="scientific">Mycobacterium rhizamassiliense</name>
    <dbReference type="NCBI Taxonomy" id="1841860"/>
    <lineage>
        <taxon>Bacteria</taxon>
        <taxon>Bacillati</taxon>
        <taxon>Actinomycetota</taxon>
        <taxon>Actinomycetes</taxon>
        <taxon>Mycobacteriales</taxon>
        <taxon>Mycobacteriaceae</taxon>
        <taxon>Mycobacterium</taxon>
    </lineage>
</organism>
<evidence type="ECO:0000313" key="4">
    <source>
        <dbReference type="Proteomes" id="UP000240988"/>
    </source>
</evidence>
<protein>
    <submittedName>
        <fullName evidence="3">DNA-binding transcriptional regulator, MarR family</fullName>
    </submittedName>
</protein>
<dbReference type="AlphaFoldDB" id="A0A2U3NTS2"/>
<reference evidence="3 4" key="1">
    <citation type="submission" date="2017-01" db="EMBL/GenBank/DDBJ databases">
        <authorList>
            <consortium name="Urmite Genomes"/>
        </authorList>
    </citation>
    <scope>NUCLEOTIDE SEQUENCE [LARGE SCALE GENOMIC DNA]</scope>
    <source>
        <strain evidence="3 4">AB57</strain>
    </source>
</reference>
<name>A0A2U3NTS2_9MYCO</name>
<evidence type="ECO:0000313" key="3">
    <source>
        <dbReference type="EMBL" id="SPM34874.1"/>
    </source>
</evidence>
<dbReference type="InterPro" id="IPR039422">
    <property type="entry name" value="MarR/SlyA-like"/>
</dbReference>
<dbReference type="OrthoDB" id="3237509at2"/>
<accession>A0A2U3NTS2</accession>
<sequence>MPRAPRMPPSITGQIAQAADREGPDFDTTVLALTLTMFRAATAFERAHAAELLPHGLNTGQLNILTVLDRSTEPLTMDAPGEAVSVRPANLTGVVDALARRHFVERISNPDDRRSFLIWTYLHRLMDDLTRRQQRQLQSLFARFLESIENNGPFTRCRSASFAPSQSA</sequence>